<protein>
    <recommendedName>
        <fullName evidence="3">DYW domain-containing protein</fullName>
    </recommendedName>
</protein>
<dbReference type="Proteomes" id="UP001419268">
    <property type="component" value="Unassembled WGS sequence"/>
</dbReference>
<keyword evidence="1" id="KW-0677">Repeat</keyword>
<gene>
    <name evidence="4" type="ORF">Scep_017369</name>
</gene>
<keyword evidence="5" id="KW-1185">Reference proteome</keyword>
<dbReference type="FunFam" id="1.25.40.10:FF:001093">
    <property type="entry name" value="Pentatricopeptide repeat-containing protein At2g34400"/>
    <property type="match status" value="1"/>
</dbReference>
<dbReference type="Pfam" id="PF14432">
    <property type="entry name" value="DYW_deaminase"/>
    <property type="match status" value="1"/>
</dbReference>
<dbReference type="EMBL" id="JBBNAG010000007">
    <property type="protein sequence ID" value="KAK9119276.1"/>
    <property type="molecule type" value="Genomic_DNA"/>
</dbReference>
<dbReference type="PANTHER" id="PTHR47926:SF411">
    <property type="entry name" value="PENTATRICOPEPTIDE REPEAT-CONTAINING PROTEIN"/>
    <property type="match status" value="1"/>
</dbReference>
<dbReference type="InterPro" id="IPR002885">
    <property type="entry name" value="PPR_rpt"/>
</dbReference>
<sequence>MSGSEQLCISLLRQCKTLKQLTQIHAYASKTGLLHHPFIAGKLILISSLSLSNSLHYSLRLFTQIPSPDLFIHNTLIRALSQSQSPHHALLAYSQLRPRFPSPPDSFSFAFALKAAANCRSFYAGIQLHCQLISHGFDDHLFVRTTLISMYAECGCGDYARRAFDEMSQPNVVAWNAVVTSCFRCGDVKGAERLFGRMPFRNSTSWNVMLAGYMKAGEVEGAKRVFGDMDGKDSVSWSTMIVGFAHNGSFDEAFSCFREMRSVGGRANEVSLTGVLSACAQAGAFEFGKILHGYLEKAGQVLIVSVGNALLDTYSRCGKVDMARLVFDQMMFKNTVSWTSMIAGFAMHGFAEEAIQMFCEMEESGMVPDDITFISILYACSHAGLVEQGSYFFHKMQDTHAIEPSLEHYGCMVDLYGRAGLLGEAYDFVVQMPIEPNEIIWRTLLGACSIHGEVNLAVRVKERLSELDPKNSGDHVLLSNIYAASGKWKDAAAIRKSMIDQNIKKSPAWSMIEVDKIMYGFAVGEVINGVTQEAYDKLAEIMSRIRVEGGYTPEIASVLHDIEEEEKEHAVTMHSEKLAVAFGISRLNQGIAIRVVKNLRVCRDCHTVMKLISKVYSREIILRDRNRFHLFKEGHCSCKDYW</sequence>
<dbReference type="InterPro" id="IPR046960">
    <property type="entry name" value="PPR_At4g14850-like_plant"/>
</dbReference>
<feature type="repeat" description="PPR" evidence="2">
    <location>
        <begin position="334"/>
        <end position="368"/>
    </location>
</feature>
<dbReference type="InterPro" id="IPR032867">
    <property type="entry name" value="DYW_dom"/>
</dbReference>
<dbReference type="AlphaFoldDB" id="A0AAP0NWV2"/>
<dbReference type="Gene3D" id="1.25.40.10">
    <property type="entry name" value="Tetratricopeptide repeat domain"/>
    <property type="match status" value="4"/>
</dbReference>
<reference evidence="4 5" key="1">
    <citation type="submission" date="2024-01" db="EMBL/GenBank/DDBJ databases">
        <title>Genome assemblies of Stephania.</title>
        <authorList>
            <person name="Yang L."/>
        </authorList>
    </citation>
    <scope>NUCLEOTIDE SEQUENCE [LARGE SCALE GENOMIC DNA]</scope>
    <source>
        <strain evidence="4">JXDWG</strain>
        <tissue evidence="4">Leaf</tissue>
    </source>
</reference>
<dbReference type="GO" id="GO:0009451">
    <property type="term" value="P:RNA modification"/>
    <property type="evidence" value="ECO:0007669"/>
    <property type="project" value="InterPro"/>
</dbReference>
<feature type="repeat" description="PPR" evidence="2">
    <location>
        <begin position="233"/>
        <end position="267"/>
    </location>
</feature>
<feature type="repeat" description="PPR" evidence="2">
    <location>
        <begin position="171"/>
        <end position="205"/>
    </location>
</feature>
<evidence type="ECO:0000256" key="1">
    <source>
        <dbReference type="ARBA" id="ARBA00022737"/>
    </source>
</evidence>
<dbReference type="GO" id="GO:0003723">
    <property type="term" value="F:RNA binding"/>
    <property type="evidence" value="ECO:0007669"/>
    <property type="project" value="InterPro"/>
</dbReference>
<dbReference type="InterPro" id="IPR046848">
    <property type="entry name" value="E_motif"/>
</dbReference>
<dbReference type="Pfam" id="PF20431">
    <property type="entry name" value="E_motif"/>
    <property type="match status" value="1"/>
</dbReference>
<dbReference type="GO" id="GO:0008270">
    <property type="term" value="F:zinc ion binding"/>
    <property type="evidence" value="ECO:0007669"/>
    <property type="project" value="InterPro"/>
</dbReference>
<dbReference type="FunFam" id="1.25.40.10:FF:000934">
    <property type="entry name" value="Pentatricopeptide repeat-containing protein"/>
    <property type="match status" value="1"/>
</dbReference>
<evidence type="ECO:0000313" key="5">
    <source>
        <dbReference type="Proteomes" id="UP001419268"/>
    </source>
</evidence>
<dbReference type="PROSITE" id="PS51375">
    <property type="entry name" value="PPR"/>
    <property type="match status" value="3"/>
</dbReference>
<accession>A0AAP0NWV2</accession>
<evidence type="ECO:0000256" key="2">
    <source>
        <dbReference type="PROSITE-ProRule" id="PRU00708"/>
    </source>
</evidence>
<comment type="caution">
    <text evidence="4">The sequence shown here is derived from an EMBL/GenBank/DDBJ whole genome shotgun (WGS) entry which is preliminary data.</text>
</comment>
<dbReference type="Pfam" id="PF01535">
    <property type="entry name" value="PPR"/>
    <property type="match status" value="4"/>
</dbReference>
<evidence type="ECO:0000259" key="3">
    <source>
        <dbReference type="Pfam" id="PF14432"/>
    </source>
</evidence>
<feature type="domain" description="DYW" evidence="3">
    <location>
        <begin position="550"/>
        <end position="642"/>
    </location>
</feature>
<dbReference type="Pfam" id="PF13041">
    <property type="entry name" value="PPR_2"/>
    <property type="match status" value="2"/>
</dbReference>
<proteinExistence type="predicted"/>
<dbReference type="PANTHER" id="PTHR47926">
    <property type="entry name" value="PENTATRICOPEPTIDE REPEAT-CONTAINING PROTEIN"/>
    <property type="match status" value="1"/>
</dbReference>
<dbReference type="NCBIfam" id="TIGR00756">
    <property type="entry name" value="PPR"/>
    <property type="match status" value="5"/>
</dbReference>
<name>A0AAP0NWV2_9MAGN</name>
<evidence type="ECO:0000313" key="4">
    <source>
        <dbReference type="EMBL" id="KAK9119276.1"/>
    </source>
</evidence>
<organism evidence="4 5">
    <name type="scientific">Stephania cephalantha</name>
    <dbReference type="NCBI Taxonomy" id="152367"/>
    <lineage>
        <taxon>Eukaryota</taxon>
        <taxon>Viridiplantae</taxon>
        <taxon>Streptophyta</taxon>
        <taxon>Embryophyta</taxon>
        <taxon>Tracheophyta</taxon>
        <taxon>Spermatophyta</taxon>
        <taxon>Magnoliopsida</taxon>
        <taxon>Ranunculales</taxon>
        <taxon>Menispermaceae</taxon>
        <taxon>Menispermoideae</taxon>
        <taxon>Cissampelideae</taxon>
        <taxon>Stephania</taxon>
    </lineage>
</organism>
<dbReference type="InterPro" id="IPR011990">
    <property type="entry name" value="TPR-like_helical_dom_sf"/>
</dbReference>